<protein>
    <recommendedName>
        <fullName evidence="4">Tyr recombinase domain-containing protein</fullName>
    </recommendedName>
</protein>
<dbReference type="RefSeq" id="WP_057660378.1">
    <property type="nucleotide sequence ID" value="NZ_LDJL01000017.1"/>
</dbReference>
<dbReference type="NCBIfam" id="NF041502">
    <property type="entry name" value="integrase_1"/>
    <property type="match status" value="1"/>
</dbReference>
<reference evidence="2 3" key="1">
    <citation type="submission" date="2015-05" db="EMBL/GenBank/DDBJ databases">
        <title>Genome sequencing and analysis of members of genus Stenotrophomonas.</title>
        <authorList>
            <person name="Patil P.P."/>
            <person name="Midha S."/>
            <person name="Patil P.B."/>
        </authorList>
    </citation>
    <scope>NUCLEOTIDE SEQUENCE [LARGE SCALE GENOMIC DNA]</scope>
    <source>
        <strain evidence="2 3">DSM 21858</strain>
    </source>
</reference>
<dbReference type="AlphaFoldDB" id="A0A0R0CF21"/>
<dbReference type="EMBL" id="LDJL01000017">
    <property type="protein sequence ID" value="KRG68021.1"/>
    <property type="molecule type" value="Genomic_DNA"/>
</dbReference>
<dbReference type="GO" id="GO:0015074">
    <property type="term" value="P:DNA integration"/>
    <property type="evidence" value="ECO:0007669"/>
    <property type="project" value="InterPro"/>
</dbReference>
<comment type="caution">
    <text evidence="2">The sequence shown here is derived from an EMBL/GenBank/DDBJ whole genome shotgun (WGS) entry which is preliminary data.</text>
</comment>
<dbReference type="SUPFAM" id="SSF56349">
    <property type="entry name" value="DNA breaking-rejoining enzymes"/>
    <property type="match status" value="1"/>
</dbReference>
<dbReference type="InterPro" id="IPR048120">
    <property type="entry name" value="Integrase-like"/>
</dbReference>
<dbReference type="InterPro" id="IPR013762">
    <property type="entry name" value="Integrase-like_cat_sf"/>
</dbReference>
<dbReference type="PATRIC" id="fig|344882.3.peg.1324"/>
<dbReference type="STRING" id="344882.ABB29_14680"/>
<proteinExistence type="predicted"/>
<dbReference type="GO" id="GO:0003677">
    <property type="term" value="F:DNA binding"/>
    <property type="evidence" value="ECO:0007669"/>
    <property type="project" value="InterPro"/>
</dbReference>
<accession>A0A0R0CF21</accession>
<dbReference type="GO" id="GO:0006310">
    <property type="term" value="P:DNA recombination"/>
    <property type="evidence" value="ECO:0007669"/>
    <property type="project" value="UniProtKB-KW"/>
</dbReference>
<dbReference type="InterPro" id="IPR011010">
    <property type="entry name" value="DNA_brk_join_enz"/>
</dbReference>
<dbReference type="OrthoDB" id="8368662at2"/>
<gene>
    <name evidence="2" type="ORF">ABB29_14680</name>
</gene>
<keyword evidence="3" id="KW-1185">Reference proteome</keyword>
<evidence type="ECO:0000256" key="1">
    <source>
        <dbReference type="ARBA" id="ARBA00023172"/>
    </source>
</evidence>
<evidence type="ECO:0008006" key="4">
    <source>
        <dbReference type="Google" id="ProtNLM"/>
    </source>
</evidence>
<name>A0A0R0CF21_9GAMM</name>
<dbReference type="Gene3D" id="1.10.443.10">
    <property type="entry name" value="Intergrase catalytic core"/>
    <property type="match status" value="1"/>
</dbReference>
<dbReference type="Proteomes" id="UP000052052">
    <property type="component" value="Unassembled WGS sequence"/>
</dbReference>
<keyword evidence="1" id="KW-0233">DNA recombination</keyword>
<organism evidence="2 3">
    <name type="scientific">Pseudoxanthomonas dokdonensis</name>
    <dbReference type="NCBI Taxonomy" id="344882"/>
    <lineage>
        <taxon>Bacteria</taxon>
        <taxon>Pseudomonadati</taxon>
        <taxon>Pseudomonadota</taxon>
        <taxon>Gammaproteobacteria</taxon>
        <taxon>Lysobacterales</taxon>
        <taxon>Lysobacteraceae</taxon>
        <taxon>Pseudoxanthomonas</taxon>
    </lineage>
</organism>
<evidence type="ECO:0000313" key="2">
    <source>
        <dbReference type="EMBL" id="KRG68021.1"/>
    </source>
</evidence>
<evidence type="ECO:0000313" key="3">
    <source>
        <dbReference type="Proteomes" id="UP000052052"/>
    </source>
</evidence>
<sequence length="526" mass="58042">MIRANPKQTDAGRKSTIQVVSKDGYPFKPSDDHWRLNKDVQIALALPGTIDVRTEVGFRSTLLRYAEEASARHTRNMETRFKRYLRDTGASQVTVVDLINWRASLAADEQYQLGGLKGFLLAWHDYGFEGVTSEVVDLLQGWRIQGNEKGAAVASGCPESGPYTDLEMAALLDWANLAVARKDIAFEDYAYLLTLAMTARRPVQIAALRGRDLDREAGDGAPMFRLNIPRAKQRGLAFRGAYRSLAILEDLYLVLRQQHRQSVAAVSEAIGGAVGPALAGEVPIFLNRNKLEDVGNVDELTDYLMGGAPDQLHAKIDSLDSALQRCAKASTAHSERTGEFIRLSALRFRHTRGTKLRREGFGAVIIAELLDHSDTQNVRVYTENTAQEAVVINELVGAKLAPFAQACLGKLVRSEREAIRGDDPRSRVPNDRQHAVGTCGNYGFCASGYRACYTCFHFQPWVDGPHEEVLVDLYAEKERIREAGCSNVIVNANDQLILAVEHCVSMCKDARAEMLDANLLEAGAHG</sequence>